<feature type="compositionally biased region" description="Basic residues" evidence="11">
    <location>
        <begin position="515"/>
        <end position="526"/>
    </location>
</feature>
<dbReference type="SMART" id="SM00220">
    <property type="entry name" value="S_TKc"/>
    <property type="match status" value="1"/>
</dbReference>
<dbReference type="PROSITE" id="PS00108">
    <property type="entry name" value="PROTEIN_KINASE_ST"/>
    <property type="match status" value="1"/>
</dbReference>
<dbReference type="InterPro" id="IPR011009">
    <property type="entry name" value="Kinase-like_dom_sf"/>
</dbReference>
<feature type="compositionally biased region" description="Polar residues" evidence="11">
    <location>
        <begin position="59"/>
        <end position="75"/>
    </location>
</feature>
<dbReference type="GO" id="GO:0035556">
    <property type="term" value="P:intracellular signal transduction"/>
    <property type="evidence" value="ECO:0007669"/>
    <property type="project" value="TreeGrafter"/>
</dbReference>
<dbReference type="EMBL" id="BSXW01000301">
    <property type="protein sequence ID" value="GMF17954.1"/>
    <property type="molecule type" value="Genomic_DNA"/>
</dbReference>
<name>A0A9W6TRS7_9STRA</name>
<evidence type="ECO:0000256" key="5">
    <source>
        <dbReference type="ARBA" id="ARBA00022741"/>
    </source>
</evidence>
<comment type="caution">
    <text evidence="14">The sequence shown here is derived from an EMBL/GenBank/DDBJ whole genome shotgun (WGS) entry which is preliminary data.</text>
</comment>
<dbReference type="OrthoDB" id="193931at2759"/>
<sequence>MNPSIPPAPESPGRKASIPDKSSPRQKQQVVEGMPPTSTPSADQEKSQQQRSPERVVQATVTPPRSSGATANSGTIAVINSSEDGNGDVIGEYVLGETIGKGTFGKVKLGLHLLTGEKVAVKILEKKRIVQAADVERVAREIKILKRNRHQNVIQLYEVIDSPDRIFLIMEHVDGGEMFEYIVAHHRIREPEAAYLFRQIVDGLAYLHANEITHRDLKPENLLLQSNRHHNNRQQQNPPPSTLLVKIVDFGLSNMHDGGRLLRTACGSPCYAAPEMIQGRLYHGPIADMWSLGVVLFAMVCGFLPFEDSNTNLLYKKILSASYKMPTFLSANVQDLIRRILETDPEKRYTVDKIRQHPWLAGVQTPDLSGYDVGAGAKNDEMKARHDLVLSQLESLGLSREEVQSALSKKAYNRFTASYYLLDGKLQRIMRNRIIPIPLTSNSPNSQVDRPIRRESNTANNENKRQDRQQEPPVRVGGTDARNVGSNSTAGPGKQIEAPAQHDSGSRGVQDNSRRKSTPHQHHHPSHSQQNGESPYVRRAVTPSNVASPRHGGHHGDGSGGTQRPSSVRGGRNLVMINNGPSISPGAGFLPVAPNPPRDHRHSGILTARKPHNNTRVTISNGMVALRPLAQSVHPSRREIPPSTPQSATRRHSTEVPQHAAPPYRNIHDSASIHMAPVAEPPSHHSITSANGGVVIRRRPQAPAPPPHTVHAPSPHHSPLMATATTTTSTAAAATQGTVLSKSNDTRSPQRIAPPPPATT</sequence>
<feature type="compositionally biased region" description="Pro residues" evidence="11">
    <location>
        <begin position="1"/>
        <end position="10"/>
    </location>
</feature>
<dbReference type="FunFam" id="3.30.200.20:FF:000003">
    <property type="entry name" value="Non-specific serine/threonine protein kinase"/>
    <property type="match status" value="1"/>
</dbReference>
<evidence type="ECO:0000256" key="11">
    <source>
        <dbReference type="SAM" id="MobiDB-lite"/>
    </source>
</evidence>
<evidence type="ECO:0000256" key="3">
    <source>
        <dbReference type="ARBA" id="ARBA00022553"/>
    </source>
</evidence>
<feature type="compositionally biased region" description="Polar residues" evidence="11">
    <location>
        <begin position="736"/>
        <end position="749"/>
    </location>
</feature>
<feature type="compositionally biased region" description="Basic and acidic residues" evidence="11">
    <location>
        <begin position="43"/>
        <end position="54"/>
    </location>
</feature>
<evidence type="ECO:0000256" key="8">
    <source>
        <dbReference type="ARBA" id="ARBA00047899"/>
    </source>
</evidence>
<evidence type="ECO:0000256" key="9">
    <source>
        <dbReference type="ARBA" id="ARBA00048679"/>
    </source>
</evidence>
<feature type="compositionally biased region" description="Low complexity" evidence="11">
    <location>
        <begin position="709"/>
        <end position="735"/>
    </location>
</feature>
<dbReference type="InterPro" id="IPR000719">
    <property type="entry name" value="Prot_kinase_dom"/>
</dbReference>
<keyword evidence="3" id="KW-0597">Phosphoprotein</keyword>
<dbReference type="EC" id="2.7.11.1" evidence="1"/>
<keyword evidence="15" id="KW-1185">Reference proteome</keyword>
<dbReference type="CDD" id="cd14003">
    <property type="entry name" value="STKc_AMPK-like"/>
    <property type="match status" value="1"/>
</dbReference>
<dbReference type="InterPro" id="IPR015940">
    <property type="entry name" value="UBA"/>
</dbReference>
<dbReference type="PROSITE" id="PS00107">
    <property type="entry name" value="PROTEIN_KINASE_ATP"/>
    <property type="match status" value="1"/>
</dbReference>
<proteinExistence type="predicted"/>
<dbReference type="GO" id="GO:0004674">
    <property type="term" value="F:protein serine/threonine kinase activity"/>
    <property type="evidence" value="ECO:0007669"/>
    <property type="project" value="UniProtKB-KW"/>
</dbReference>
<comment type="catalytic activity">
    <reaction evidence="8">
        <text>L-threonyl-[protein] + ATP = O-phospho-L-threonyl-[protein] + ADP + H(+)</text>
        <dbReference type="Rhea" id="RHEA:46608"/>
        <dbReference type="Rhea" id="RHEA-COMP:11060"/>
        <dbReference type="Rhea" id="RHEA-COMP:11605"/>
        <dbReference type="ChEBI" id="CHEBI:15378"/>
        <dbReference type="ChEBI" id="CHEBI:30013"/>
        <dbReference type="ChEBI" id="CHEBI:30616"/>
        <dbReference type="ChEBI" id="CHEBI:61977"/>
        <dbReference type="ChEBI" id="CHEBI:456216"/>
        <dbReference type="EC" id="2.7.11.1"/>
    </reaction>
</comment>
<feature type="region of interest" description="Disordered" evidence="11">
    <location>
        <begin position="1"/>
        <end position="75"/>
    </location>
</feature>
<evidence type="ECO:0000313" key="14">
    <source>
        <dbReference type="EMBL" id="GMF17954.1"/>
    </source>
</evidence>
<feature type="compositionally biased region" description="Polar residues" evidence="11">
    <location>
        <begin position="439"/>
        <end position="448"/>
    </location>
</feature>
<dbReference type="FunFam" id="1.10.510.10:FF:000650">
    <property type="entry name" value="Serine/threonine-protein kinase ppk16"/>
    <property type="match status" value="1"/>
</dbReference>
<dbReference type="PANTHER" id="PTHR24346">
    <property type="entry name" value="MAP/MICROTUBULE AFFINITY-REGULATING KINASE"/>
    <property type="match status" value="1"/>
</dbReference>
<dbReference type="PANTHER" id="PTHR24346:SF82">
    <property type="entry name" value="KP78A-RELATED"/>
    <property type="match status" value="1"/>
</dbReference>
<feature type="region of interest" description="Disordered" evidence="11">
    <location>
        <begin position="437"/>
        <end position="580"/>
    </location>
</feature>
<evidence type="ECO:0000256" key="6">
    <source>
        <dbReference type="ARBA" id="ARBA00022777"/>
    </source>
</evidence>
<feature type="compositionally biased region" description="Basic and acidic residues" evidence="11">
    <location>
        <begin position="450"/>
        <end position="470"/>
    </location>
</feature>
<evidence type="ECO:0000256" key="1">
    <source>
        <dbReference type="ARBA" id="ARBA00012513"/>
    </source>
</evidence>
<keyword evidence="2" id="KW-0723">Serine/threonine-protein kinase</keyword>
<dbReference type="InterPro" id="IPR008271">
    <property type="entry name" value="Ser/Thr_kinase_AS"/>
</dbReference>
<dbReference type="InterPro" id="IPR017441">
    <property type="entry name" value="Protein_kinase_ATP_BS"/>
</dbReference>
<evidence type="ECO:0000259" key="12">
    <source>
        <dbReference type="PROSITE" id="PS50011"/>
    </source>
</evidence>
<evidence type="ECO:0000256" key="7">
    <source>
        <dbReference type="ARBA" id="ARBA00022840"/>
    </source>
</evidence>
<protein>
    <recommendedName>
        <fullName evidence="1">non-specific serine/threonine protein kinase</fullName>
        <ecNumber evidence="1">2.7.11.1</ecNumber>
    </recommendedName>
</protein>
<feature type="binding site" evidence="10">
    <location>
        <position position="122"/>
    </location>
    <ligand>
        <name>ATP</name>
        <dbReference type="ChEBI" id="CHEBI:30616"/>
    </ligand>
</feature>
<comment type="catalytic activity">
    <reaction evidence="9">
        <text>L-seryl-[protein] + ATP = O-phospho-L-seryl-[protein] + ADP + H(+)</text>
        <dbReference type="Rhea" id="RHEA:17989"/>
        <dbReference type="Rhea" id="RHEA-COMP:9863"/>
        <dbReference type="Rhea" id="RHEA-COMP:11604"/>
        <dbReference type="ChEBI" id="CHEBI:15378"/>
        <dbReference type="ChEBI" id="CHEBI:29999"/>
        <dbReference type="ChEBI" id="CHEBI:30616"/>
        <dbReference type="ChEBI" id="CHEBI:83421"/>
        <dbReference type="ChEBI" id="CHEBI:456216"/>
        <dbReference type="EC" id="2.7.11.1"/>
    </reaction>
</comment>
<dbReference type="PROSITE" id="PS50030">
    <property type="entry name" value="UBA"/>
    <property type="match status" value="1"/>
</dbReference>
<dbReference type="GO" id="GO:0005524">
    <property type="term" value="F:ATP binding"/>
    <property type="evidence" value="ECO:0007669"/>
    <property type="project" value="UniProtKB-UniRule"/>
</dbReference>
<evidence type="ECO:0000256" key="10">
    <source>
        <dbReference type="PROSITE-ProRule" id="PRU10141"/>
    </source>
</evidence>
<feature type="domain" description="UBA" evidence="13">
    <location>
        <begin position="378"/>
        <end position="424"/>
    </location>
</feature>
<organism evidence="14 15">
    <name type="scientific">Phytophthora lilii</name>
    <dbReference type="NCBI Taxonomy" id="2077276"/>
    <lineage>
        <taxon>Eukaryota</taxon>
        <taxon>Sar</taxon>
        <taxon>Stramenopiles</taxon>
        <taxon>Oomycota</taxon>
        <taxon>Peronosporomycetes</taxon>
        <taxon>Peronosporales</taxon>
        <taxon>Peronosporaceae</taxon>
        <taxon>Phytophthora</taxon>
    </lineage>
</organism>
<reference evidence="14" key="1">
    <citation type="submission" date="2023-04" db="EMBL/GenBank/DDBJ databases">
        <title>Phytophthora lilii NBRC 32176.</title>
        <authorList>
            <person name="Ichikawa N."/>
            <person name="Sato H."/>
            <person name="Tonouchi N."/>
        </authorList>
    </citation>
    <scope>NUCLEOTIDE SEQUENCE</scope>
    <source>
        <strain evidence="14">NBRC 32176</strain>
    </source>
</reference>
<feature type="region of interest" description="Disordered" evidence="11">
    <location>
        <begin position="697"/>
        <end position="760"/>
    </location>
</feature>
<dbReference type="Gene3D" id="1.10.510.10">
    <property type="entry name" value="Transferase(Phosphotransferase) domain 1"/>
    <property type="match status" value="1"/>
</dbReference>
<dbReference type="Pfam" id="PF00069">
    <property type="entry name" value="Pkinase"/>
    <property type="match status" value="1"/>
</dbReference>
<evidence type="ECO:0000259" key="13">
    <source>
        <dbReference type="PROSITE" id="PS50030"/>
    </source>
</evidence>
<evidence type="ECO:0000256" key="4">
    <source>
        <dbReference type="ARBA" id="ARBA00022679"/>
    </source>
</evidence>
<dbReference type="SUPFAM" id="SSF56112">
    <property type="entry name" value="Protein kinase-like (PK-like)"/>
    <property type="match status" value="1"/>
</dbReference>
<evidence type="ECO:0000313" key="15">
    <source>
        <dbReference type="Proteomes" id="UP001165083"/>
    </source>
</evidence>
<feature type="domain" description="Protein kinase" evidence="12">
    <location>
        <begin position="93"/>
        <end position="360"/>
    </location>
</feature>
<gene>
    <name evidence="14" type="ORF">Plil01_000663900</name>
</gene>
<keyword evidence="4" id="KW-0808">Transferase</keyword>
<dbReference type="Proteomes" id="UP001165083">
    <property type="component" value="Unassembled WGS sequence"/>
</dbReference>
<accession>A0A9W6TRS7</accession>
<dbReference type="AlphaFoldDB" id="A0A9W6TRS7"/>
<dbReference type="PROSITE" id="PS50011">
    <property type="entry name" value="PROTEIN_KINASE_DOM"/>
    <property type="match status" value="1"/>
</dbReference>
<feature type="region of interest" description="Disordered" evidence="11">
    <location>
        <begin position="633"/>
        <end position="662"/>
    </location>
</feature>
<keyword evidence="7 10" id="KW-0067">ATP-binding</keyword>
<dbReference type="GO" id="GO:0005737">
    <property type="term" value="C:cytoplasm"/>
    <property type="evidence" value="ECO:0007669"/>
    <property type="project" value="TreeGrafter"/>
</dbReference>
<keyword evidence="5 10" id="KW-0547">Nucleotide-binding</keyword>
<keyword evidence="6" id="KW-0418">Kinase</keyword>
<evidence type="ECO:0000256" key="2">
    <source>
        <dbReference type="ARBA" id="ARBA00022527"/>
    </source>
</evidence>